<dbReference type="EMBL" id="AAGLKZ010000043">
    <property type="protein sequence ID" value="EBP3428520.1"/>
    <property type="molecule type" value="Genomic_DNA"/>
</dbReference>
<name>A0A5U3BZB0_SALER</name>
<proteinExistence type="predicted"/>
<evidence type="ECO:0000313" key="1">
    <source>
        <dbReference type="EMBL" id="EBP3428520.1"/>
    </source>
</evidence>
<dbReference type="AlphaFoldDB" id="A0A5U3BZB0"/>
<dbReference type="RefSeq" id="WP_079896991.1">
    <property type="nucleotide sequence ID" value="NZ_MYLL01000063.1"/>
</dbReference>
<sequence length="106" mass="12176">MTERQQNRNVCAVGKASEGMTIDHKAILSGVMRKEATQVYIPHFKGACPAFVEWADQCLPGEKLPRGQYFRTRDRMRQFTTRLINVKADHPDEGKYGWLFDSADQE</sequence>
<comment type="caution">
    <text evidence="1">The sequence shown here is derived from an EMBL/GenBank/DDBJ whole genome shotgun (WGS) entry which is preliminary data.</text>
</comment>
<reference evidence="1" key="1">
    <citation type="submission" date="2018-07" db="EMBL/GenBank/DDBJ databases">
        <authorList>
            <consortium name="GenomeTrakr network: Whole genome sequencing for foodborne pathogen traceback"/>
        </authorList>
    </citation>
    <scope>NUCLEOTIDE SEQUENCE</scope>
    <source>
        <strain evidence="1">CFSAN028033</strain>
    </source>
</reference>
<accession>A0A5U3BZB0</accession>
<organism evidence="1">
    <name type="scientific">Salmonella enterica</name>
    <name type="common">Salmonella choleraesuis</name>
    <dbReference type="NCBI Taxonomy" id="28901"/>
    <lineage>
        <taxon>Bacteria</taxon>
        <taxon>Pseudomonadati</taxon>
        <taxon>Pseudomonadota</taxon>
        <taxon>Gammaproteobacteria</taxon>
        <taxon>Enterobacterales</taxon>
        <taxon>Enterobacteriaceae</taxon>
        <taxon>Salmonella</taxon>
    </lineage>
</organism>
<protein>
    <submittedName>
        <fullName evidence="1">Uncharacterized protein</fullName>
    </submittedName>
</protein>
<gene>
    <name evidence="1" type="ORF">UA53_23935</name>
</gene>